<dbReference type="Proteomes" id="UP000324222">
    <property type="component" value="Unassembled WGS sequence"/>
</dbReference>
<protein>
    <submittedName>
        <fullName evidence="1">Uncharacterized protein</fullName>
    </submittedName>
</protein>
<organism evidence="1 2">
    <name type="scientific">Portunus trituberculatus</name>
    <name type="common">Swimming crab</name>
    <name type="synonym">Neptunus trituberculatus</name>
    <dbReference type="NCBI Taxonomy" id="210409"/>
    <lineage>
        <taxon>Eukaryota</taxon>
        <taxon>Metazoa</taxon>
        <taxon>Ecdysozoa</taxon>
        <taxon>Arthropoda</taxon>
        <taxon>Crustacea</taxon>
        <taxon>Multicrustacea</taxon>
        <taxon>Malacostraca</taxon>
        <taxon>Eumalacostraca</taxon>
        <taxon>Eucarida</taxon>
        <taxon>Decapoda</taxon>
        <taxon>Pleocyemata</taxon>
        <taxon>Brachyura</taxon>
        <taxon>Eubrachyura</taxon>
        <taxon>Portunoidea</taxon>
        <taxon>Portunidae</taxon>
        <taxon>Portuninae</taxon>
        <taxon>Portunus</taxon>
    </lineage>
</organism>
<keyword evidence="2" id="KW-1185">Reference proteome</keyword>
<name>A0A5B7H645_PORTR</name>
<dbReference type="EMBL" id="VSRR010022868">
    <property type="protein sequence ID" value="MPC65055.1"/>
    <property type="molecule type" value="Genomic_DNA"/>
</dbReference>
<proteinExistence type="predicted"/>
<accession>A0A5B7H645</accession>
<evidence type="ECO:0000313" key="1">
    <source>
        <dbReference type="EMBL" id="MPC65055.1"/>
    </source>
</evidence>
<gene>
    <name evidence="1" type="ORF">E2C01_059178</name>
</gene>
<dbReference type="AlphaFoldDB" id="A0A5B7H645"/>
<sequence>MKHNAHPEWGDPHFSARYTRDWPATLTNTQMCTPLTQTTTMFLLCVTEPRQGTQQETYKID</sequence>
<comment type="caution">
    <text evidence="1">The sequence shown here is derived from an EMBL/GenBank/DDBJ whole genome shotgun (WGS) entry which is preliminary data.</text>
</comment>
<reference evidence="1 2" key="1">
    <citation type="submission" date="2019-05" db="EMBL/GenBank/DDBJ databases">
        <title>Another draft genome of Portunus trituberculatus and its Hox gene families provides insights of decapod evolution.</title>
        <authorList>
            <person name="Jeong J.-H."/>
            <person name="Song I."/>
            <person name="Kim S."/>
            <person name="Choi T."/>
            <person name="Kim D."/>
            <person name="Ryu S."/>
            <person name="Kim W."/>
        </authorList>
    </citation>
    <scope>NUCLEOTIDE SEQUENCE [LARGE SCALE GENOMIC DNA]</scope>
    <source>
        <tissue evidence="1">Muscle</tissue>
    </source>
</reference>
<evidence type="ECO:0000313" key="2">
    <source>
        <dbReference type="Proteomes" id="UP000324222"/>
    </source>
</evidence>